<name>Q9X3Y1_ZYMMB</name>
<accession>Q9X3Y1</accession>
<proteinExistence type="predicted"/>
<evidence type="ECO:0000313" key="1">
    <source>
        <dbReference type="EMBL" id="AAD21557.1"/>
    </source>
</evidence>
<dbReference type="EMBL" id="AF088896">
    <property type="protein sequence ID" value="AAD21557.1"/>
    <property type="molecule type" value="Genomic_DNA"/>
</dbReference>
<sequence length="107" mass="11765">MIMGGSADIAGAARTCTDVIQGFFHGRNNIGILPHRQIVIGTPNRNWGRTIMTGETTGIGEMAFIPQNIDKHTIAAFFMQALNRLAENMFVIQRMTLLLTKEAFVTA</sequence>
<protein>
    <submittedName>
        <fullName evidence="1">Uncharacterized protein</fullName>
    </submittedName>
</protein>
<organism evidence="1">
    <name type="scientific">Zymomonas mobilis</name>
    <dbReference type="NCBI Taxonomy" id="542"/>
    <lineage>
        <taxon>Bacteria</taxon>
        <taxon>Pseudomonadati</taxon>
        <taxon>Pseudomonadota</taxon>
        <taxon>Alphaproteobacteria</taxon>
        <taxon>Sphingomonadales</taxon>
        <taxon>Zymomonadaceae</taxon>
        <taxon>Zymomonas</taxon>
    </lineage>
</organism>
<dbReference type="AlphaFoldDB" id="Q9X3Y1"/>
<reference evidence="1" key="1">
    <citation type="submission" date="1998-08" db="EMBL/GenBank/DDBJ databases">
        <title>Sequence analysis of 42C11 fosmid clone of Zymomonas mobilis ZM4.</title>
        <authorList>
            <person name="Lee H.J."/>
            <person name="Kang H.S."/>
        </authorList>
    </citation>
    <scope>NUCLEOTIDE SEQUENCE</scope>
    <source>
        <strain evidence="1">ZM4</strain>
    </source>
</reference>